<protein>
    <recommendedName>
        <fullName evidence="3">Glycosyltransferase</fullName>
    </recommendedName>
</protein>
<gene>
    <name evidence="1" type="ORF">CLCY_10c00240</name>
</gene>
<dbReference type="InterPro" id="IPR018641">
    <property type="entry name" value="Trfase_1_rSAM/seldom-assoc"/>
</dbReference>
<accession>A0A0J8DE30</accession>
<reference evidence="1 2" key="1">
    <citation type="submission" date="2015-06" db="EMBL/GenBank/DDBJ databases">
        <title>Draft genome sequence of the purine-degrading Clostridium cylindrosporum HC-1 (DSM 605).</title>
        <authorList>
            <person name="Poehlein A."/>
            <person name="Schiel-Bengelsdorf B."/>
            <person name="Bengelsdorf F."/>
            <person name="Daniel R."/>
            <person name="Duerre P."/>
        </authorList>
    </citation>
    <scope>NUCLEOTIDE SEQUENCE [LARGE SCALE GENOMIC DNA]</scope>
    <source>
        <strain evidence="1 2">DSM 605</strain>
    </source>
</reference>
<dbReference type="RefSeq" id="WP_053083261.1">
    <property type="nucleotide sequence ID" value="NZ_LFVU01000007.1"/>
</dbReference>
<evidence type="ECO:0000313" key="2">
    <source>
        <dbReference type="Proteomes" id="UP000036756"/>
    </source>
</evidence>
<evidence type="ECO:0008006" key="3">
    <source>
        <dbReference type="Google" id="ProtNLM"/>
    </source>
</evidence>
<dbReference type="Pfam" id="PF09837">
    <property type="entry name" value="DUF2064"/>
    <property type="match status" value="1"/>
</dbReference>
<dbReference type="PANTHER" id="PTHR36529:SF1">
    <property type="entry name" value="GLYCOSYLTRANSFERASE"/>
    <property type="match status" value="1"/>
</dbReference>
<dbReference type="NCBIfam" id="TIGR04282">
    <property type="entry name" value="glyco_like_cofC"/>
    <property type="match status" value="1"/>
</dbReference>
<dbReference type="InterPro" id="IPR029044">
    <property type="entry name" value="Nucleotide-diphossugar_trans"/>
</dbReference>
<dbReference type="Proteomes" id="UP000036756">
    <property type="component" value="Unassembled WGS sequence"/>
</dbReference>
<sequence length="228" mass="25931">MKEAIIIFTRVPIKGRTKTRLQKCLSPKQCAMIHGSFIKDIYKTCKETKRDIFIFYTPKRYKHKLVELIGENDEYQVQVGEDLGEKMLDAIETVLSKGYYSCILLGTDVPGLKATYILNAFKALERSDVVLGPTFDKGYYLVGMKKPYKNVFSNQFYGTGDVLSNTISKIKEENLSYELVDTCLDIDEEEDLKALKEGIEKGEITNCYCTIEFLKSLDKGEKGGTKYA</sequence>
<dbReference type="OrthoDB" id="9810303at2"/>
<dbReference type="PATRIC" id="fig|1121307.3.peg.27"/>
<comment type="caution">
    <text evidence="1">The sequence shown here is derived from an EMBL/GenBank/DDBJ whole genome shotgun (WGS) entry which is preliminary data.</text>
</comment>
<dbReference type="EMBL" id="LFVU01000007">
    <property type="protein sequence ID" value="KMT22479.1"/>
    <property type="molecule type" value="Genomic_DNA"/>
</dbReference>
<dbReference type="STRING" id="1121307.CLCY_10c00240"/>
<proteinExistence type="predicted"/>
<dbReference type="Gene3D" id="3.90.550.10">
    <property type="entry name" value="Spore Coat Polysaccharide Biosynthesis Protein SpsA, Chain A"/>
    <property type="match status" value="1"/>
</dbReference>
<dbReference type="PANTHER" id="PTHR36529">
    <property type="entry name" value="SLL1095 PROTEIN"/>
    <property type="match status" value="1"/>
</dbReference>
<keyword evidence="2" id="KW-1185">Reference proteome</keyword>
<name>A0A0J8DE30_CLOCY</name>
<organism evidence="1 2">
    <name type="scientific">Clostridium cylindrosporum DSM 605</name>
    <dbReference type="NCBI Taxonomy" id="1121307"/>
    <lineage>
        <taxon>Bacteria</taxon>
        <taxon>Bacillati</taxon>
        <taxon>Bacillota</taxon>
        <taxon>Clostridia</taxon>
        <taxon>Eubacteriales</taxon>
        <taxon>Clostridiaceae</taxon>
        <taxon>Clostridium</taxon>
    </lineage>
</organism>
<dbReference type="SUPFAM" id="SSF53448">
    <property type="entry name" value="Nucleotide-diphospho-sugar transferases"/>
    <property type="match status" value="1"/>
</dbReference>
<dbReference type="AlphaFoldDB" id="A0A0J8DE30"/>
<evidence type="ECO:0000313" key="1">
    <source>
        <dbReference type="EMBL" id="KMT22479.1"/>
    </source>
</evidence>